<evidence type="ECO:0000313" key="3">
    <source>
        <dbReference type="Proteomes" id="UP000325743"/>
    </source>
</evidence>
<protein>
    <recommendedName>
        <fullName evidence="1">Cyanate lyase C-terminal domain-containing protein</fullName>
    </recommendedName>
</protein>
<reference evidence="2 3" key="1">
    <citation type="submission" date="2018-09" db="EMBL/GenBank/DDBJ databases">
        <title>Complete genome sequence of Cupriavidus oxalaticus T2, a bacterium capable of phenol tolerance and degradation.</title>
        <authorList>
            <person name="Yan J."/>
        </authorList>
    </citation>
    <scope>NUCLEOTIDE SEQUENCE [LARGE SCALE GENOMIC DNA]</scope>
    <source>
        <strain evidence="2 3">T2</strain>
    </source>
</reference>
<dbReference type="EMBL" id="CP032518">
    <property type="protein sequence ID" value="QEZ44086.1"/>
    <property type="molecule type" value="Genomic_DNA"/>
</dbReference>
<sequence>MVGAIDFRMDLQREADPNGDRVRIGMSGKFLPGKRY</sequence>
<dbReference type="SUPFAM" id="SSF55234">
    <property type="entry name" value="Cyanase C-terminal domain"/>
    <property type="match status" value="1"/>
</dbReference>
<feature type="domain" description="Cyanate lyase C-terminal" evidence="1">
    <location>
        <begin position="3"/>
        <end position="33"/>
    </location>
</feature>
<evidence type="ECO:0000313" key="2">
    <source>
        <dbReference type="EMBL" id="QEZ44086.1"/>
    </source>
</evidence>
<dbReference type="InterPro" id="IPR003712">
    <property type="entry name" value="Cyanate_lyase_C"/>
</dbReference>
<accession>A0A5P3VCI5</accession>
<dbReference type="InterPro" id="IPR036581">
    <property type="entry name" value="Cyanate_lyase_C_sf"/>
</dbReference>
<dbReference type="AlphaFoldDB" id="A0A5P3VCI5"/>
<dbReference type="Gene3D" id="3.30.1160.10">
    <property type="entry name" value="Cyanate lyase, C-terminal domain"/>
    <property type="match status" value="1"/>
</dbReference>
<dbReference type="Proteomes" id="UP000325743">
    <property type="component" value="Chromosome 1"/>
</dbReference>
<name>A0A5P3VCI5_9BURK</name>
<evidence type="ECO:0000259" key="1">
    <source>
        <dbReference type="Pfam" id="PF02560"/>
    </source>
</evidence>
<dbReference type="Pfam" id="PF02560">
    <property type="entry name" value="Cyanate_lyase"/>
    <property type="match status" value="1"/>
</dbReference>
<organism evidence="2 3">
    <name type="scientific">Cupriavidus oxalaticus</name>
    <dbReference type="NCBI Taxonomy" id="96344"/>
    <lineage>
        <taxon>Bacteria</taxon>
        <taxon>Pseudomonadati</taxon>
        <taxon>Pseudomonadota</taxon>
        <taxon>Betaproteobacteria</taxon>
        <taxon>Burkholderiales</taxon>
        <taxon>Burkholderiaceae</taxon>
        <taxon>Cupriavidus</taxon>
    </lineage>
</organism>
<proteinExistence type="predicted"/>
<gene>
    <name evidence="2" type="ORF">D2917_07450</name>
</gene>